<dbReference type="Proteomes" id="UP001597452">
    <property type="component" value="Unassembled WGS sequence"/>
</dbReference>
<name>A0ABW5QEB3_9BACI</name>
<dbReference type="EMBL" id="JBHUMZ010000052">
    <property type="protein sequence ID" value="MFD2640181.1"/>
    <property type="molecule type" value="Genomic_DNA"/>
</dbReference>
<organism evidence="2 3">
    <name type="scientific">Piscibacillus salipiscarius</name>
    <dbReference type="NCBI Taxonomy" id="299480"/>
    <lineage>
        <taxon>Bacteria</taxon>
        <taxon>Bacillati</taxon>
        <taxon>Bacillota</taxon>
        <taxon>Bacilli</taxon>
        <taxon>Bacillales</taxon>
        <taxon>Bacillaceae</taxon>
        <taxon>Piscibacillus</taxon>
    </lineage>
</organism>
<protein>
    <recommendedName>
        <fullName evidence="4">DUF4871 domain-containing protein</fullName>
    </recommendedName>
</protein>
<proteinExistence type="predicted"/>
<dbReference type="RefSeq" id="WP_377330279.1">
    <property type="nucleotide sequence ID" value="NZ_JBHUMZ010000052.1"/>
</dbReference>
<evidence type="ECO:0000313" key="2">
    <source>
        <dbReference type="EMBL" id="MFD2640181.1"/>
    </source>
</evidence>
<feature type="signal peptide" evidence="1">
    <location>
        <begin position="1"/>
        <end position="20"/>
    </location>
</feature>
<dbReference type="Gene3D" id="2.60.40.3830">
    <property type="match status" value="1"/>
</dbReference>
<feature type="chain" id="PRO_5046165963" description="DUF4871 domain-containing protein" evidence="1">
    <location>
        <begin position="21"/>
        <end position="164"/>
    </location>
</feature>
<keyword evidence="3" id="KW-1185">Reference proteome</keyword>
<comment type="caution">
    <text evidence="2">The sequence shown here is derived from an EMBL/GenBank/DDBJ whole genome shotgun (WGS) entry which is preliminary data.</text>
</comment>
<accession>A0ABW5QEB3</accession>
<keyword evidence="1" id="KW-0732">Signal</keyword>
<evidence type="ECO:0000256" key="1">
    <source>
        <dbReference type="SAM" id="SignalP"/>
    </source>
</evidence>
<sequence length="164" mass="18178">MINIKKVALVLISLAWIVVGCTSQESEIQLPEDAPEFVEKSHFEEIDWENKAVRFQGNIIGNKNKSGVIGVDMPSVNQGQKWMWHLWGIEEPLAVDLTVVGMHKATKEVHQVLTNGWTIGLAGENNGADAHSPSSVNLPEAGVWAILLYTNGELFDTLIYEIEK</sequence>
<gene>
    <name evidence="2" type="ORF">ACFSW4_15035</name>
</gene>
<evidence type="ECO:0000313" key="3">
    <source>
        <dbReference type="Proteomes" id="UP001597452"/>
    </source>
</evidence>
<evidence type="ECO:0008006" key="4">
    <source>
        <dbReference type="Google" id="ProtNLM"/>
    </source>
</evidence>
<reference evidence="3" key="1">
    <citation type="journal article" date="2019" name="Int. J. Syst. Evol. Microbiol.">
        <title>The Global Catalogue of Microorganisms (GCM) 10K type strain sequencing project: providing services to taxonomists for standard genome sequencing and annotation.</title>
        <authorList>
            <consortium name="The Broad Institute Genomics Platform"/>
            <consortium name="The Broad Institute Genome Sequencing Center for Infectious Disease"/>
            <person name="Wu L."/>
            <person name="Ma J."/>
        </authorList>
    </citation>
    <scope>NUCLEOTIDE SEQUENCE [LARGE SCALE GENOMIC DNA]</scope>
    <source>
        <strain evidence="3">TISTR 1571</strain>
    </source>
</reference>
<dbReference type="PROSITE" id="PS51257">
    <property type="entry name" value="PROKAR_LIPOPROTEIN"/>
    <property type="match status" value="1"/>
</dbReference>